<dbReference type="SUPFAM" id="SSF52540">
    <property type="entry name" value="P-loop containing nucleoside triphosphate hydrolases"/>
    <property type="match status" value="1"/>
</dbReference>
<dbReference type="Gene3D" id="3.40.50.300">
    <property type="entry name" value="P-loop containing nucleotide triphosphate hydrolases"/>
    <property type="match status" value="1"/>
</dbReference>
<dbReference type="GO" id="GO:0016020">
    <property type="term" value="C:membrane"/>
    <property type="evidence" value="ECO:0007669"/>
    <property type="project" value="UniProtKB-SubCell"/>
</dbReference>
<evidence type="ECO:0000256" key="1">
    <source>
        <dbReference type="ARBA" id="ARBA00004141"/>
    </source>
</evidence>
<evidence type="ECO:0000313" key="7">
    <source>
        <dbReference type="Proteomes" id="UP001140094"/>
    </source>
</evidence>
<evidence type="ECO:0000259" key="5">
    <source>
        <dbReference type="Pfam" id="PF00005"/>
    </source>
</evidence>
<comment type="caution">
    <text evidence="6">The sequence shown here is derived from an EMBL/GenBank/DDBJ whole genome shotgun (WGS) entry which is preliminary data.</text>
</comment>
<keyword evidence="7" id="KW-1185">Reference proteome</keyword>
<feature type="non-terminal residue" evidence="6">
    <location>
        <position position="284"/>
    </location>
</feature>
<dbReference type="InterPro" id="IPR050173">
    <property type="entry name" value="ABC_transporter_C-like"/>
</dbReference>
<dbReference type="InterPro" id="IPR027417">
    <property type="entry name" value="P-loop_NTPase"/>
</dbReference>
<accession>A0A9W8LVC5</accession>
<reference evidence="6" key="1">
    <citation type="submission" date="2022-07" db="EMBL/GenBank/DDBJ databases">
        <title>Phylogenomic reconstructions and comparative analyses of Kickxellomycotina fungi.</title>
        <authorList>
            <person name="Reynolds N.K."/>
            <person name="Stajich J.E."/>
            <person name="Barry K."/>
            <person name="Grigoriev I.V."/>
            <person name="Crous P."/>
            <person name="Smith M.E."/>
        </authorList>
    </citation>
    <scope>NUCLEOTIDE SEQUENCE</scope>
    <source>
        <strain evidence="6">NRRL 1565</strain>
    </source>
</reference>
<evidence type="ECO:0000256" key="3">
    <source>
        <dbReference type="ARBA" id="ARBA00022741"/>
    </source>
</evidence>
<dbReference type="GO" id="GO:0042626">
    <property type="term" value="F:ATPase-coupled transmembrane transporter activity"/>
    <property type="evidence" value="ECO:0007669"/>
    <property type="project" value="TreeGrafter"/>
</dbReference>
<sequence length="284" mass="30676">MYLANRVSPATLNSRLKALLSSTLSFKILAFEDAIFSLQPGDNFDDHRSKILGTLVGSVSSLAYGTGVYLAFMWIPSVHANSGIRLDALQLLSSTQSVTASCEELVNYVGKFANLRQLEYIIGKQLSHSAALTTDAAVSKSDPKGSPIKIHKAVFEYGKTKERRLRIKRLLVRPGQLVAVTGLMGAGKSAFLLALLQELKLVSGKSRISGTAAYVSQAPWIMGASLRDNILFGKAFDEDLYAKTLAICCLEKDINGMEDKDSTIISDQGTTLSGGQRARVALAR</sequence>
<gene>
    <name evidence="6" type="ORF">H4R20_001767</name>
</gene>
<dbReference type="GO" id="GO:0005524">
    <property type="term" value="F:ATP binding"/>
    <property type="evidence" value="ECO:0007669"/>
    <property type="project" value="UniProtKB-KW"/>
</dbReference>
<keyword evidence="3" id="KW-0547">Nucleotide-binding</keyword>
<dbReference type="EMBL" id="JANBUO010000212">
    <property type="protein sequence ID" value="KAJ2806223.1"/>
    <property type="molecule type" value="Genomic_DNA"/>
</dbReference>
<dbReference type="PANTHER" id="PTHR24223">
    <property type="entry name" value="ATP-BINDING CASSETTE SUB-FAMILY C"/>
    <property type="match status" value="1"/>
</dbReference>
<dbReference type="InterPro" id="IPR003439">
    <property type="entry name" value="ABC_transporter-like_ATP-bd"/>
</dbReference>
<proteinExistence type="inferred from homology"/>
<dbReference type="Proteomes" id="UP001140094">
    <property type="component" value="Unassembled WGS sequence"/>
</dbReference>
<organism evidence="6 7">
    <name type="scientific">Coemansia guatemalensis</name>
    <dbReference type="NCBI Taxonomy" id="2761395"/>
    <lineage>
        <taxon>Eukaryota</taxon>
        <taxon>Fungi</taxon>
        <taxon>Fungi incertae sedis</taxon>
        <taxon>Zoopagomycota</taxon>
        <taxon>Kickxellomycotina</taxon>
        <taxon>Kickxellomycetes</taxon>
        <taxon>Kickxellales</taxon>
        <taxon>Kickxellaceae</taxon>
        <taxon>Coemansia</taxon>
    </lineage>
</organism>
<keyword evidence="4" id="KW-0067">ATP-binding</keyword>
<comment type="similarity">
    <text evidence="2">Belongs to the ABC transporter superfamily. ABCC family. Conjugate transporter (TC 3.A.1.208) subfamily.</text>
</comment>
<dbReference type="Pfam" id="PF00005">
    <property type="entry name" value="ABC_tran"/>
    <property type="match status" value="1"/>
</dbReference>
<protein>
    <recommendedName>
        <fullName evidence="5">ABC transporter domain-containing protein</fullName>
    </recommendedName>
</protein>
<comment type="subcellular location">
    <subcellularLocation>
        <location evidence="1">Membrane</location>
        <topology evidence="1">Multi-pass membrane protein</topology>
    </subcellularLocation>
</comment>
<evidence type="ECO:0000313" key="6">
    <source>
        <dbReference type="EMBL" id="KAJ2806223.1"/>
    </source>
</evidence>
<name>A0A9W8LVC5_9FUNG</name>
<feature type="domain" description="ABC transporter" evidence="5">
    <location>
        <begin position="170"/>
        <end position="284"/>
    </location>
</feature>
<evidence type="ECO:0000256" key="4">
    <source>
        <dbReference type="ARBA" id="ARBA00022840"/>
    </source>
</evidence>
<evidence type="ECO:0000256" key="2">
    <source>
        <dbReference type="ARBA" id="ARBA00009726"/>
    </source>
</evidence>
<dbReference type="OrthoDB" id="6500128at2759"/>
<dbReference type="AlphaFoldDB" id="A0A9W8LVC5"/>
<dbReference type="GO" id="GO:0016887">
    <property type="term" value="F:ATP hydrolysis activity"/>
    <property type="evidence" value="ECO:0007669"/>
    <property type="project" value="InterPro"/>
</dbReference>
<dbReference type="PANTHER" id="PTHR24223:SF456">
    <property type="entry name" value="MULTIDRUG RESISTANCE-ASSOCIATED PROTEIN LETHAL(2)03659"/>
    <property type="match status" value="1"/>
</dbReference>